<dbReference type="eggNOG" id="KOG0017">
    <property type="taxonomic scope" value="Eukaryota"/>
</dbReference>
<organism evidence="3 4">
    <name type="scientific">Ustilago hordei</name>
    <name type="common">Barley covered smut fungus</name>
    <dbReference type="NCBI Taxonomy" id="120017"/>
    <lineage>
        <taxon>Eukaryota</taxon>
        <taxon>Fungi</taxon>
        <taxon>Dikarya</taxon>
        <taxon>Basidiomycota</taxon>
        <taxon>Ustilaginomycotina</taxon>
        <taxon>Ustilaginomycetes</taxon>
        <taxon>Ustilaginales</taxon>
        <taxon>Ustilaginaceae</taxon>
        <taxon>Ustilago</taxon>
    </lineage>
</organism>
<dbReference type="InterPro" id="IPR010998">
    <property type="entry name" value="Integrase_recombinase_N"/>
</dbReference>
<dbReference type="InterPro" id="IPR000477">
    <property type="entry name" value="RT_dom"/>
</dbReference>
<evidence type="ECO:0000313" key="4">
    <source>
        <dbReference type="Proteomes" id="UP000006174"/>
    </source>
</evidence>
<gene>
    <name evidence="3" type="ORF">UHOR_16074</name>
</gene>
<dbReference type="PANTHER" id="PTHR33050">
    <property type="entry name" value="REVERSE TRANSCRIPTASE DOMAIN-CONTAINING PROTEIN"/>
    <property type="match status" value="1"/>
</dbReference>
<evidence type="ECO:0000256" key="1">
    <source>
        <dbReference type="ARBA" id="ARBA00023125"/>
    </source>
</evidence>
<sequence length="531" mass="58310">MVCIQYESIGQLVDFVRANPNCLLWKGDLEDAFRHVVTAEPDAYLLGFQYNGVCYRENTLTFGGSSSPFLFNLAAEFLHWVVASCLPPSWPINHYLDDTFSAVPAETPALALWPVRVLALAAAALGLRLSPKKTFANWTRLEILGVEIDSAVQTVGVTPECRALIIARCRTLLSRQTADLLDMQHIAGLLQFVSQVFPCGKAFLRWLYDCTHRSRLAGRRRIPRQALTELAWWVAVLETWQGTCVLSPSPLLVAHVWTDACPRGYSAHLGLTSDLVAVFSQSVPRRHRGKNIRFLEALAVLEALRHFLPHWPTPTTVVVHVDNKNVEYGLHSGSSRDPLTQRILQEIFGLFYPFAPVVPPGSSAVVLPAGTRRPAGQPPATFASSLGISAAAASLLWNGLAVSTRDRAGSTITTYRTFCAFHFGSNVACFPASGLQLLEWIGSMSTTSCSYHSAKHELSHLRSHHIDLGLSVHGFECGRVECAIRGYKKIHGARRTGAKLPITLPLLCRLVAAVDTFAAIPPWDRAVYSAA</sequence>
<dbReference type="GO" id="GO:0003677">
    <property type="term" value="F:DNA binding"/>
    <property type="evidence" value="ECO:0007669"/>
    <property type="project" value="UniProtKB-KW"/>
</dbReference>
<evidence type="ECO:0000259" key="2">
    <source>
        <dbReference type="Pfam" id="PF00078"/>
    </source>
</evidence>
<name>I2G3E6_USTHO</name>
<reference evidence="3 4" key="1">
    <citation type="journal article" date="2012" name="Plant Cell">
        <title>Genome comparison of barley and maize smut fungi reveals targeted loss of RNA silencing components and species-specific presence of transposable elements.</title>
        <authorList>
            <person name="Laurie J.D."/>
            <person name="Ali S."/>
            <person name="Linning R."/>
            <person name="Mannhaupt G."/>
            <person name="Wong P."/>
            <person name="Gueldener U."/>
            <person name="Muensterkoetter M."/>
            <person name="Moore R."/>
            <person name="Kahmann R."/>
            <person name="Bakkeren G."/>
            <person name="Schirawski J."/>
        </authorList>
    </citation>
    <scope>NUCLEOTIDE SEQUENCE [LARGE SCALE GENOMIC DNA]</scope>
    <source>
        <strain evidence="4">Uh4875-4</strain>
    </source>
</reference>
<proteinExistence type="predicted"/>
<dbReference type="InterPro" id="IPR043502">
    <property type="entry name" value="DNA/RNA_pol_sf"/>
</dbReference>
<dbReference type="SUPFAM" id="SSF56672">
    <property type="entry name" value="DNA/RNA polymerases"/>
    <property type="match status" value="1"/>
</dbReference>
<dbReference type="HOGENOM" id="CLU_513494_0_0_1"/>
<dbReference type="Proteomes" id="UP000006174">
    <property type="component" value="Unassembled WGS sequence"/>
</dbReference>
<dbReference type="InterPro" id="IPR052055">
    <property type="entry name" value="Hepadnavirus_pol/RT"/>
</dbReference>
<feature type="domain" description="Reverse transcriptase" evidence="2">
    <location>
        <begin position="19"/>
        <end position="148"/>
    </location>
</feature>
<protein>
    <submittedName>
        <fullName evidence="3">Uncharacterized protein (N-terminal)</fullName>
    </submittedName>
</protein>
<dbReference type="Gene3D" id="1.10.150.130">
    <property type="match status" value="1"/>
</dbReference>
<keyword evidence="4" id="KW-1185">Reference proteome</keyword>
<dbReference type="EMBL" id="CAGI01000184">
    <property type="protein sequence ID" value="CCF53689.1"/>
    <property type="molecule type" value="Genomic_DNA"/>
</dbReference>
<dbReference type="Pfam" id="PF00078">
    <property type="entry name" value="RVT_1"/>
    <property type="match status" value="1"/>
</dbReference>
<dbReference type="AlphaFoldDB" id="I2G3E6"/>
<comment type="caution">
    <text evidence="3">The sequence shown here is derived from an EMBL/GenBank/DDBJ whole genome shotgun (WGS) entry which is preliminary data.</text>
</comment>
<accession>I2G3E6</accession>
<feature type="non-terminal residue" evidence="3">
    <location>
        <position position="531"/>
    </location>
</feature>
<dbReference type="PANTHER" id="PTHR33050:SF7">
    <property type="entry name" value="RIBONUCLEASE H"/>
    <property type="match status" value="1"/>
</dbReference>
<evidence type="ECO:0000313" key="3">
    <source>
        <dbReference type="EMBL" id="CCF53689.1"/>
    </source>
</evidence>
<keyword evidence="1" id="KW-0238">DNA-binding</keyword>